<dbReference type="OrthoDB" id="65624at2"/>
<dbReference type="SUPFAM" id="SSF53335">
    <property type="entry name" value="S-adenosyl-L-methionine-dependent methyltransferases"/>
    <property type="match status" value="1"/>
</dbReference>
<dbReference type="InterPro" id="IPR029063">
    <property type="entry name" value="SAM-dependent_MTases_sf"/>
</dbReference>
<dbReference type="PANTHER" id="PTHR42912">
    <property type="entry name" value="METHYLTRANSFERASE"/>
    <property type="match status" value="1"/>
</dbReference>
<dbReference type="InterPro" id="IPR050508">
    <property type="entry name" value="Methyltransf_Superfamily"/>
</dbReference>
<dbReference type="EMBL" id="LPXO01000001">
    <property type="protein sequence ID" value="KUF12197.1"/>
    <property type="molecule type" value="Genomic_DNA"/>
</dbReference>
<accession>A0A0W7WNL2</accession>
<sequence length="267" mass="27892">MPDIYLQIADQPEGVIDAIAASMDARAAEPQMQAICARYMGGLPGPGAEVLELGCGNGASTAQLARHMAPSRLVGVDPSAALLARARARFDEGGPVSFRTGDVTQSALPAASVDVVVAHTVYSHIPDTGAALTEAWRVLRPGGTLAVFDGDYATNTVALFEGDPLQAAMQAVMRNLIHAPYVMRALPQAAMAQGFTSVTTEPFGYVQTAPATYLETLIGRGVDAARRAGEMGPALAEGFVAECRDRIAAGRFYGAILFLCLTARKPG</sequence>
<dbReference type="GO" id="GO:0008757">
    <property type="term" value="F:S-adenosylmethionine-dependent methyltransferase activity"/>
    <property type="evidence" value="ECO:0007669"/>
    <property type="project" value="InterPro"/>
</dbReference>
<dbReference type="Pfam" id="PF08241">
    <property type="entry name" value="Methyltransf_11"/>
    <property type="match status" value="1"/>
</dbReference>
<dbReference type="AlphaFoldDB" id="A0A0W7WNL2"/>
<organism evidence="2 3">
    <name type="scientific">Pseudoponticoccus marisrubri</name>
    <dbReference type="NCBI Taxonomy" id="1685382"/>
    <lineage>
        <taxon>Bacteria</taxon>
        <taxon>Pseudomonadati</taxon>
        <taxon>Pseudomonadota</taxon>
        <taxon>Alphaproteobacteria</taxon>
        <taxon>Rhodobacterales</taxon>
        <taxon>Roseobacteraceae</taxon>
        <taxon>Pseudoponticoccus</taxon>
    </lineage>
</organism>
<dbReference type="Gene3D" id="3.40.50.150">
    <property type="entry name" value="Vaccinia Virus protein VP39"/>
    <property type="match status" value="1"/>
</dbReference>
<dbReference type="InterPro" id="IPR013216">
    <property type="entry name" value="Methyltransf_11"/>
</dbReference>
<name>A0A0W7WNL2_9RHOB</name>
<evidence type="ECO:0000259" key="1">
    <source>
        <dbReference type="Pfam" id="PF08241"/>
    </source>
</evidence>
<feature type="domain" description="Methyltransferase type 11" evidence="1">
    <location>
        <begin position="51"/>
        <end position="146"/>
    </location>
</feature>
<protein>
    <recommendedName>
        <fullName evidence="1">Methyltransferase type 11 domain-containing protein</fullName>
    </recommendedName>
</protein>
<evidence type="ECO:0000313" key="2">
    <source>
        <dbReference type="EMBL" id="KUF12197.1"/>
    </source>
</evidence>
<proteinExistence type="predicted"/>
<dbReference type="STRING" id="1685382.AVJ23_00210"/>
<comment type="caution">
    <text evidence="2">The sequence shown here is derived from an EMBL/GenBank/DDBJ whole genome shotgun (WGS) entry which is preliminary data.</text>
</comment>
<gene>
    <name evidence="2" type="ORF">AVJ23_00210</name>
</gene>
<keyword evidence="3" id="KW-1185">Reference proteome</keyword>
<dbReference type="PANTHER" id="PTHR42912:SF93">
    <property type="entry name" value="N6-ADENOSINE-METHYLTRANSFERASE TMT1A"/>
    <property type="match status" value="1"/>
</dbReference>
<evidence type="ECO:0000313" key="3">
    <source>
        <dbReference type="Proteomes" id="UP000054396"/>
    </source>
</evidence>
<dbReference type="Proteomes" id="UP000054396">
    <property type="component" value="Unassembled WGS sequence"/>
</dbReference>
<reference evidence="2 3" key="1">
    <citation type="submission" date="2015-12" db="EMBL/GenBank/DDBJ databases">
        <authorList>
            <person name="Shamseldin A."/>
            <person name="Moawad H."/>
            <person name="Abd El-Rahim W.M."/>
            <person name="Sadowsky M.J."/>
        </authorList>
    </citation>
    <scope>NUCLEOTIDE SEQUENCE [LARGE SCALE GENOMIC DNA]</scope>
    <source>
        <strain evidence="2 3">SJ5A-1</strain>
    </source>
</reference>
<dbReference type="CDD" id="cd02440">
    <property type="entry name" value="AdoMet_MTases"/>
    <property type="match status" value="1"/>
</dbReference>
<dbReference type="RefSeq" id="WP_058860147.1">
    <property type="nucleotide sequence ID" value="NZ_LPXO01000001.1"/>
</dbReference>